<dbReference type="InterPro" id="IPR036052">
    <property type="entry name" value="TrpB-like_PALP_sf"/>
</dbReference>
<dbReference type="EC" id="4.2.1.20" evidence="12"/>
<dbReference type="CDD" id="cd06446">
    <property type="entry name" value="Trp-synth_B"/>
    <property type="match status" value="1"/>
</dbReference>
<evidence type="ECO:0000256" key="11">
    <source>
        <dbReference type="ARBA" id="ARBA00049047"/>
    </source>
</evidence>
<dbReference type="Pfam" id="PF00291">
    <property type="entry name" value="PALP"/>
    <property type="match status" value="1"/>
</dbReference>
<dbReference type="SUPFAM" id="SSF53686">
    <property type="entry name" value="Tryptophan synthase beta subunit-like PLP-dependent enzymes"/>
    <property type="match status" value="1"/>
</dbReference>
<dbReference type="PANTHER" id="PTHR48077">
    <property type="entry name" value="TRYPTOPHAN SYNTHASE-RELATED"/>
    <property type="match status" value="1"/>
</dbReference>
<evidence type="ECO:0000256" key="9">
    <source>
        <dbReference type="ARBA" id="ARBA00023141"/>
    </source>
</evidence>
<dbReference type="Proteomes" id="UP000242930">
    <property type="component" value="Unassembled WGS sequence"/>
</dbReference>
<accession>A0A1H7ANB8</accession>
<dbReference type="AlphaFoldDB" id="A0A1H7ANB8"/>
<dbReference type="InterPro" id="IPR006653">
    <property type="entry name" value="Trp_synth_b_CS"/>
</dbReference>
<dbReference type="GO" id="GO:0004834">
    <property type="term" value="F:tryptophan synthase activity"/>
    <property type="evidence" value="ECO:0007669"/>
    <property type="project" value="UniProtKB-UniRule"/>
</dbReference>
<name>A0A1H7ANB8_9PSED</name>
<evidence type="ECO:0000256" key="4">
    <source>
        <dbReference type="ARBA" id="ARBA00009982"/>
    </source>
</evidence>
<evidence type="ECO:0000256" key="1">
    <source>
        <dbReference type="ARBA" id="ARBA00001933"/>
    </source>
</evidence>
<dbReference type="RefSeq" id="WP_090312408.1">
    <property type="nucleotide sequence ID" value="NZ_FNZE01000012.1"/>
</dbReference>
<keyword evidence="9 12" id="KW-0057">Aromatic amino acid biosynthesis</keyword>
<evidence type="ECO:0000256" key="10">
    <source>
        <dbReference type="ARBA" id="ARBA00023239"/>
    </source>
</evidence>
<evidence type="ECO:0000256" key="5">
    <source>
        <dbReference type="ARBA" id="ARBA00011270"/>
    </source>
</evidence>
<organism evidence="14 15">
    <name type="scientific">Pseudomonas linyingensis</name>
    <dbReference type="NCBI Taxonomy" id="915471"/>
    <lineage>
        <taxon>Bacteria</taxon>
        <taxon>Pseudomonadati</taxon>
        <taxon>Pseudomonadota</taxon>
        <taxon>Gammaproteobacteria</taxon>
        <taxon>Pseudomonadales</taxon>
        <taxon>Pseudomonadaceae</taxon>
        <taxon>Pseudomonas</taxon>
    </lineage>
</organism>
<feature type="domain" description="Tryptophan synthase beta chain-like PALP" evidence="13">
    <location>
        <begin position="60"/>
        <end position="384"/>
    </location>
</feature>
<keyword evidence="10 12" id="KW-0456">Lyase</keyword>
<evidence type="ECO:0000259" key="13">
    <source>
        <dbReference type="Pfam" id="PF00291"/>
    </source>
</evidence>
<dbReference type="InterPro" id="IPR023026">
    <property type="entry name" value="Trp_synth_beta/beta-like"/>
</dbReference>
<dbReference type="OrthoDB" id="9766131at2"/>
<keyword evidence="7 12" id="KW-0822">Tryptophan biosynthesis</keyword>
<gene>
    <name evidence="12" type="primary">trpB</name>
    <name evidence="14" type="ORF">SAMN05216201_112111</name>
</gene>
<evidence type="ECO:0000256" key="6">
    <source>
        <dbReference type="ARBA" id="ARBA00022605"/>
    </source>
</evidence>
<evidence type="ECO:0000256" key="12">
    <source>
        <dbReference type="HAMAP-Rule" id="MF_00133"/>
    </source>
</evidence>
<dbReference type="HAMAP" id="MF_00133">
    <property type="entry name" value="Trp_synth_beta"/>
    <property type="match status" value="1"/>
</dbReference>
<comment type="subunit">
    <text evidence="5 12">Tetramer of two alpha and two beta chains.</text>
</comment>
<feature type="modified residue" description="N6-(pyridoxal phosphate)lysine" evidence="12">
    <location>
        <position position="94"/>
    </location>
</feature>
<dbReference type="UniPathway" id="UPA00035">
    <property type="reaction ID" value="UER00044"/>
</dbReference>
<comment type="similarity">
    <text evidence="4 12">Belongs to the TrpB family.</text>
</comment>
<dbReference type="PIRSF" id="PIRSF001413">
    <property type="entry name" value="Trp_syn_beta"/>
    <property type="match status" value="1"/>
</dbReference>
<comment type="catalytic activity">
    <reaction evidence="11 12">
        <text>(1S,2R)-1-C-(indol-3-yl)glycerol 3-phosphate + L-serine = D-glyceraldehyde 3-phosphate + L-tryptophan + H2O</text>
        <dbReference type="Rhea" id="RHEA:10532"/>
        <dbReference type="ChEBI" id="CHEBI:15377"/>
        <dbReference type="ChEBI" id="CHEBI:33384"/>
        <dbReference type="ChEBI" id="CHEBI:57912"/>
        <dbReference type="ChEBI" id="CHEBI:58866"/>
        <dbReference type="ChEBI" id="CHEBI:59776"/>
        <dbReference type="EC" id="4.2.1.20"/>
    </reaction>
</comment>
<keyword evidence="8 12" id="KW-0663">Pyridoxal phosphate</keyword>
<reference evidence="15" key="1">
    <citation type="submission" date="2016-10" db="EMBL/GenBank/DDBJ databases">
        <authorList>
            <person name="Varghese N."/>
            <person name="Submissions S."/>
        </authorList>
    </citation>
    <scope>NUCLEOTIDE SEQUENCE [LARGE SCALE GENOMIC DNA]</scope>
    <source>
        <strain evidence="15">LMG 25967</strain>
    </source>
</reference>
<dbReference type="GO" id="GO:0005737">
    <property type="term" value="C:cytoplasm"/>
    <property type="evidence" value="ECO:0007669"/>
    <property type="project" value="TreeGrafter"/>
</dbReference>
<evidence type="ECO:0000256" key="2">
    <source>
        <dbReference type="ARBA" id="ARBA00002786"/>
    </source>
</evidence>
<dbReference type="FunFam" id="3.40.50.1100:FF:000001">
    <property type="entry name" value="Tryptophan synthase beta chain"/>
    <property type="match status" value="1"/>
</dbReference>
<comment type="pathway">
    <text evidence="3 12">Amino-acid biosynthesis; L-tryptophan biosynthesis; L-tryptophan from chorismate: step 5/5.</text>
</comment>
<evidence type="ECO:0000256" key="7">
    <source>
        <dbReference type="ARBA" id="ARBA00022822"/>
    </source>
</evidence>
<dbReference type="InterPro" id="IPR001926">
    <property type="entry name" value="TrpB-like_PALP"/>
</dbReference>
<dbReference type="NCBIfam" id="TIGR00263">
    <property type="entry name" value="trpB"/>
    <property type="match status" value="1"/>
</dbReference>
<comment type="function">
    <text evidence="2 12">The beta subunit is responsible for the synthesis of L-tryptophan from indole and L-serine.</text>
</comment>
<dbReference type="FunFam" id="3.40.50.1100:FF:000004">
    <property type="entry name" value="Tryptophan synthase beta chain"/>
    <property type="match status" value="1"/>
</dbReference>
<keyword evidence="15" id="KW-1185">Reference proteome</keyword>
<evidence type="ECO:0000256" key="8">
    <source>
        <dbReference type="ARBA" id="ARBA00022898"/>
    </source>
</evidence>
<dbReference type="PROSITE" id="PS00168">
    <property type="entry name" value="TRP_SYNTHASE_BETA"/>
    <property type="match status" value="1"/>
</dbReference>
<proteinExistence type="inferred from homology"/>
<keyword evidence="6 12" id="KW-0028">Amino-acid biosynthesis</keyword>
<protein>
    <recommendedName>
        <fullName evidence="12">Tryptophan synthase beta chain</fullName>
        <ecNumber evidence="12">4.2.1.20</ecNumber>
    </recommendedName>
</protein>
<evidence type="ECO:0000256" key="3">
    <source>
        <dbReference type="ARBA" id="ARBA00004733"/>
    </source>
</evidence>
<dbReference type="Gene3D" id="3.40.50.1100">
    <property type="match status" value="2"/>
</dbReference>
<evidence type="ECO:0000313" key="15">
    <source>
        <dbReference type="Proteomes" id="UP000242930"/>
    </source>
</evidence>
<sequence>MTQTYSHGPDPRGLFGPFGGQFVAETLMPLINDLAAEYEKAKKDPAFLEELAYFQRDYIGRPSPLYFAERLTEHCGGAKIYLKREELNHTGAHKINNCIGQILLARRMGKKRIIAETGAGMHGVASATVAARFGLECVVYMGTTDIDRQQANVFRMKLLGATVIPVTAGTGTLKDAMNEALRDWVTNVHDTFYLIGTAAGPHPYPAMVRDFQSVIGKETRAQMLAQEGRLPDSLVACIGGGSNAIGLFHEFLDEPSVKIVGVEAAGHGVDTGKHAASMAGGAPGVLHGNRTYLLQDADGQITDAHSISAGLDYPGVGPEHAWLHQVGRVEYVPITDDEAMQAFQKCCRLEGIIPALESSHALAEAFKRAPSLPKDHLMVINLSGRGDKDMQTVMHYLSLDEQAAAEETRA</sequence>
<dbReference type="STRING" id="915471.SAMN05216201_112111"/>
<dbReference type="PANTHER" id="PTHR48077:SF3">
    <property type="entry name" value="TRYPTOPHAN SYNTHASE"/>
    <property type="match status" value="1"/>
</dbReference>
<comment type="cofactor">
    <cofactor evidence="1 12">
        <name>pyridoxal 5'-phosphate</name>
        <dbReference type="ChEBI" id="CHEBI:597326"/>
    </cofactor>
</comment>
<evidence type="ECO:0000313" key="14">
    <source>
        <dbReference type="EMBL" id="SEJ62515.1"/>
    </source>
</evidence>
<dbReference type="EMBL" id="FNZE01000012">
    <property type="protein sequence ID" value="SEJ62515.1"/>
    <property type="molecule type" value="Genomic_DNA"/>
</dbReference>
<dbReference type="InterPro" id="IPR006654">
    <property type="entry name" value="Trp_synth_beta"/>
</dbReference>